<reference evidence="1" key="1">
    <citation type="journal article" date="2022" name="Nat. Microbiol.">
        <title>Unique mobile elements and scalable gene flow at the prokaryote-eukaryote boundary revealed by circularized Asgard archaea genomes.</title>
        <authorList>
            <person name="Wu F."/>
            <person name="Speth D.R."/>
            <person name="Philosof A."/>
            <person name="Cremiere A."/>
            <person name="Narayanan A."/>
            <person name="Barco R.A."/>
            <person name="Connon S.A."/>
            <person name="Amend J.P."/>
            <person name="Antoshechkin I.A."/>
            <person name="Orphan V.J."/>
        </authorList>
    </citation>
    <scope>NUCLEOTIDE SEQUENCE</scope>
    <source>
        <strain evidence="1">PM71</strain>
    </source>
</reference>
<dbReference type="Proteomes" id="UP001201020">
    <property type="component" value="Chromosome"/>
</dbReference>
<proteinExistence type="predicted"/>
<protein>
    <submittedName>
        <fullName evidence="1">DUF4435 domain-containing protein</fullName>
    </submittedName>
</protein>
<dbReference type="AlphaFoldDB" id="A0A9Y1BM45"/>
<evidence type="ECO:0000313" key="1">
    <source>
        <dbReference type="EMBL" id="UJG41385.1"/>
    </source>
</evidence>
<name>A0A9Y1BM45_9ARCH</name>
<sequence>MILVECYADERLVRTLLPELSKKEYSHAGNKTGVIKRLIKIKNGKKYIGLVDRDPHSNPPGFFHNFTLLENHEESKISIYFFKKKTMLNLSLLNLNLKDGL</sequence>
<gene>
    <name evidence="1" type="ORF">K9W45_02720</name>
</gene>
<organism evidence="1">
    <name type="scientific">Candidatus Heimdallarchaeum aukensis</name>
    <dbReference type="NCBI Taxonomy" id="2876573"/>
    <lineage>
        <taxon>Archaea</taxon>
        <taxon>Promethearchaeati</taxon>
        <taxon>Candidatus Heimdallarchaeota</taxon>
        <taxon>Candidatus Heimdallarchaeia (ex Rinke et al. 2021) (nom. nud.)</taxon>
        <taxon>Candidatus Heimdallarchaeales</taxon>
        <taxon>Candidatus Heimdallarchaeaceae</taxon>
        <taxon>Candidatus Heimdallarchaeum</taxon>
    </lineage>
</organism>
<dbReference type="EMBL" id="CP084166">
    <property type="protein sequence ID" value="UJG41385.1"/>
    <property type="molecule type" value="Genomic_DNA"/>
</dbReference>
<accession>A0A9Y1BM45</accession>